<evidence type="ECO:0000259" key="1">
    <source>
        <dbReference type="PROSITE" id="PS51379"/>
    </source>
</evidence>
<comment type="caution">
    <text evidence="2">The sequence shown here is derived from an EMBL/GenBank/DDBJ whole genome shotgun (WGS) entry which is preliminary data.</text>
</comment>
<reference evidence="2" key="1">
    <citation type="journal article" date="2015" name="Nature">
        <title>Complex archaea that bridge the gap between prokaryotes and eukaryotes.</title>
        <authorList>
            <person name="Spang A."/>
            <person name="Saw J.H."/>
            <person name="Jorgensen S.L."/>
            <person name="Zaremba-Niedzwiedzka K."/>
            <person name="Martijn J."/>
            <person name="Lind A.E."/>
            <person name="van Eijk R."/>
            <person name="Schleper C."/>
            <person name="Guy L."/>
            <person name="Ettema T.J."/>
        </authorList>
    </citation>
    <scope>NUCLEOTIDE SEQUENCE</scope>
</reference>
<dbReference type="PROSITE" id="PS00198">
    <property type="entry name" value="4FE4S_FER_1"/>
    <property type="match status" value="1"/>
</dbReference>
<accession>A0A0F8Z3F8</accession>
<dbReference type="AlphaFoldDB" id="A0A0F8Z3F8"/>
<dbReference type="EMBL" id="LAZR01050021">
    <property type="protein sequence ID" value="KKK88292.1"/>
    <property type="molecule type" value="Genomic_DNA"/>
</dbReference>
<name>A0A0F8Z3F8_9ZZZZ</name>
<feature type="non-terminal residue" evidence="2">
    <location>
        <position position="1"/>
    </location>
</feature>
<dbReference type="PANTHER" id="PTHR32479:SF19">
    <property type="entry name" value="ANAEROBIC GLYCEROL-3-PHOSPHATE DEHYDROGENASE SUBUNIT C"/>
    <property type="match status" value="1"/>
</dbReference>
<evidence type="ECO:0000313" key="2">
    <source>
        <dbReference type="EMBL" id="KKK88292.1"/>
    </source>
</evidence>
<feature type="domain" description="4Fe-4S ferredoxin-type" evidence="1">
    <location>
        <begin position="7"/>
        <end position="35"/>
    </location>
</feature>
<proteinExistence type="predicted"/>
<dbReference type="PROSITE" id="PS51379">
    <property type="entry name" value="4FE4S_FER_2"/>
    <property type="match status" value="1"/>
</dbReference>
<dbReference type="SUPFAM" id="SSF46548">
    <property type="entry name" value="alpha-helical ferredoxin"/>
    <property type="match status" value="1"/>
</dbReference>
<gene>
    <name evidence="2" type="ORF">LCGC14_2744660</name>
</gene>
<protein>
    <recommendedName>
        <fullName evidence="1">4Fe-4S ferredoxin-type domain-containing protein</fullName>
    </recommendedName>
</protein>
<dbReference type="PANTHER" id="PTHR32479">
    <property type="entry name" value="GLYCOLATE OXIDASE IRON-SULFUR SUBUNIT"/>
    <property type="match status" value="1"/>
</dbReference>
<dbReference type="InterPro" id="IPR017896">
    <property type="entry name" value="4Fe4S_Fe-S-bd"/>
</dbReference>
<organism evidence="2">
    <name type="scientific">marine sediment metagenome</name>
    <dbReference type="NCBI Taxonomy" id="412755"/>
    <lineage>
        <taxon>unclassified sequences</taxon>
        <taxon>metagenomes</taxon>
        <taxon>ecological metagenomes</taxon>
    </lineage>
</organism>
<sequence>AEMANSDAVRRVVDYCIGCQMCTLECPSGISVAKLMAEAKARFARVKGLRRAERILSRGESMDRFGSVFGAAGNLALRVPGARWVMEKLTGVSRRRPMPPLAFGSSLKKLRRRAEANRPASPAQRVAYFVGLFATYHDHALGEAVVDVLTHNGVEVLVPEQKSAAIPTLAYGDVDAAREVIRFNLQHLVPLAAEGVKIVCSEPTAALCLQREWPDAEHTDEAAAVTFGTITSQGFCEMKEGVLQLLTK</sequence>
<dbReference type="InterPro" id="IPR017900">
    <property type="entry name" value="4Fe4S_Fe_S_CS"/>
</dbReference>